<proteinExistence type="predicted"/>
<dbReference type="AlphaFoldDB" id="A0A9N9FSH6"/>
<organism evidence="1 2">
    <name type="scientific">Funneliformis caledonium</name>
    <dbReference type="NCBI Taxonomy" id="1117310"/>
    <lineage>
        <taxon>Eukaryota</taxon>
        <taxon>Fungi</taxon>
        <taxon>Fungi incertae sedis</taxon>
        <taxon>Mucoromycota</taxon>
        <taxon>Glomeromycotina</taxon>
        <taxon>Glomeromycetes</taxon>
        <taxon>Glomerales</taxon>
        <taxon>Glomeraceae</taxon>
        <taxon>Funneliformis</taxon>
    </lineage>
</organism>
<keyword evidence="2" id="KW-1185">Reference proteome</keyword>
<evidence type="ECO:0000313" key="1">
    <source>
        <dbReference type="EMBL" id="CAG8553141.1"/>
    </source>
</evidence>
<dbReference type="EMBL" id="CAJVPQ010001440">
    <property type="protein sequence ID" value="CAG8553141.1"/>
    <property type="molecule type" value="Genomic_DNA"/>
</dbReference>
<protein>
    <submittedName>
        <fullName evidence="1">16520_t:CDS:1</fullName>
    </submittedName>
</protein>
<dbReference type="InterPro" id="IPR011009">
    <property type="entry name" value="Kinase-like_dom_sf"/>
</dbReference>
<comment type="caution">
    <text evidence="1">The sequence shown here is derived from an EMBL/GenBank/DDBJ whole genome shotgun (WGS) entry which is preliminary data.</text>
</comment>
<dbReference type="OrthoDB" id="4062651at2759"/>
<evidence type="ECO:0000313" key="2">
    <source>
        <dbReference type="Proteomes" id="UP000789570"/>
    </source>
</evidence>
<dbReference type="Gene3D" id="1.10.510.10">
    <property type="entry name" value="Transferase(Phosphotransferase) domain 1"/>
    <property type="match status" value="1"/>
</dbReference>
<sequence>MLHKDYDTQNLSVKLQGCDIPYHEPQEFNNFSIIGSGSYASLEILDGKREKPISTTNGRFVKLYQRCWKHEPDERPNIDQVISELNSIDPKSHFDSKEYEDNEIIDELENEDDLSGCDVQLYI</sequence>
<dbReference type="Proteomes" id="UP000789570">
    <property type="component" value="Unassembled WGS sequence"/>
</dbReference>
<reference evidence="1" key="1">
    <citation type="submission" date="2021-06" db="EMBL/GenBank/DDBJ databases">
        <authorList>
            <person name="Kallberg Y."/>
            <person name="Tangrot J."/>
            <person name="Rosling A."/>
        </authorList>
    </citation>
    <scope>NUCLEOTIDE SEQUENCE</scope>
    <source>
        <strain evidence="1">UK204</strain>
    </source>
</reference>
<accession>A0A9N9FSH6</accession>
<dbReference type="SUPFAM" id="SSF56112">
    <property type="entry name" value="Protein kinase-like (PK-like)"/>
    <property type="match status" value="1"/>
</dbReference>
<gene>
    <name evidence="1" type="ORF">FCALED_LOCUS6221</name>
</gene>
<name>A0A9N9FSH6_9GLOM</name>